<dbReference type="PANTHER" id="PTHR17630">
    <property type="entry name" value="DIENELACTONE HYDROLASE"/>
    <property type="match status" value="1"/>
</dbReference>
<dbReference type="GO" id="GO:0016787">
    <property type="term" value="F:hydrolase activity"/>
    <property type="evidence" value="ECO:0007669"/>
    <property type="project" value="InterPro"/>
</dbReference>
<organism evidence="3 4">
    <name type="scientific">Tothia fuscella</name>
    <dbReference type="NCBI Taxonomy" id="1048955"/>
    <lineage>
        <taxon>Eukaryota</taxon>
        <taxon>Fungi</taxon>
        <taxon>Dikarya</taxon>
        <taxon>Ascomycota</taxon>
        <taxon>Pezizomycotina</taxon>
        <taxon>Dothideomycetes</taxon>
        <taxon>Pleosporomycetidae</taxon>
        <taxon>Venturiales</taxon>
        <taxon>Cylindrosympodiaceae</taxon>
        <taxon>Tothia</taxon>
    </lineage>
</organism>
<dbReference type="InterPro" id="IPR002925">
    <property type="entry name" value="Dienelactn_hydro"/>
</dbReference>
<comment type="caution">
    <text evidence="3">The sequence shown here is derived from an EMBL/GenBank/DDBJ whole genome shotgun (WGS) entry which is preliminary data.</text>
</comment>
<dbReference type="SUPFAM" id="SSF53474">
    <property type="entry name" value="alpha/beta-Hydrolases"/>
    <property type="match status" value="1"/>
</dbReference>
<accession>A0A9P4NG18</accession>
<dbReference type="Proteomes" id="UP000800235">
    <property type="component" value="Unassembled WGS sequence"/>
</dbReference>
<reference evidence="3" key="1">
    <citation type="journal article" date="2020" name="Stud. Mycol.">
        <title>101 Dothideomycetes genomes: a test case for predicting lifestyles and emergence of pathogens.</title>
        <authorList>
            <person name="Haridas S."/>
            <person name="Albert R."/>
            <person name="Binder M."/>
            <person name="Bloem J."/>
            <person name="Labutti K."/>
            <person name="Salamov A."/>
            <person name="Andreopoulos B."/>
            <person name="Baker S."/>
            <person name="Barry K."/>
            <person name="Bills G."/>
            <person name="Bluhm B."/>
            <person name="Cannon C."/>
            <person name="Castanera R."/>
            <person name="Culley D."/>
            <person name="Daum C."/>
            <person name="Ezra D."/>
            <person name="Gonzalez J."/>
            <person name="Henrissat B."/>
            <person name="Kuo A."/>
            <person name="Liang C."/>
            <person name="Lipzen A."/>
            <person name="Lutzoni F."/>
            <person name="Magnuson J."/>
            <person name="Mondo S."/>
            <person name="Nolan M."/>
            <person name="Ohm R."/>
            <person name="Pangilinan J."/>
            <person name="Park H.-J."/>
            <person name="Ramirez L."/>
            <person name="Alfaro M."/>
            <person name="Sun H."/>
            <person name="Tritt A."/>
            <person name="Yoshinaga Y."/>
            <person name="Zwiers L.-H."/>
            <person name="Turgeon B."/>
            <person name="Goodwin S."/>
            <person name="Spatafora J."/>
            <person name="Crous P."/>
            <person name="Grigoriev I."/>
        </authorList>
    </citation>
    <scope>NUCLEOTIDE SEQUENCE</scope>
    <source>
        <strain evidence="3">CBS 130266</strain>
    </source>
</reference>
<feature type="signal peptide" evidence="1">
    <location>
        <begin position="1"/>
        <end position="21"/>
    </location>
</feature>
<dbReference type="PANTHER" id="PTHR17630:SF44">
    <property type="entry name" value="PROTEIN AIM2"/>
    <property type="match status" value="1"/>
</dbReference>
<name>A0A9P4NG18_9PEZI</name>
<keyword evidence="4" id="KW-1185">Reference proteome</keyword>
<evidence type="ECO:0000313" key="4">
    <source>
        <dbReference type="Proteomes" id="UP000800235"/>
    </source>
</evidence>
<dbReference type="AlphaFoldDB" id="A0A9P4NG18"/>
<proteinExistence type="predicted"/>
<evidence type="ECO:0000256" key="1">
    <source>
        <dbReference type="SAM" id="SignalP"/>
    </source>
</evidence>
<dbReference type="Gene3D" id="3.40.50.1820">
    <property type="entry name" value="alpha/beta hydrolase"/>
    <property type="match status" value="2"/>
</dbReference>
<evidence type="ECO:0000259" key="2">
    <source>
        <dbReference type="Pfam" id="PF01738"/>
    </source>
</evidence>
<dbReference type="EMBL" id="MU007113">
    <property type="protein sequence ID" value="KAF2420135.1"/>
    <property type="molecule type" value="Genomic_DNA"/>
</dbReference>
<gene>
    <name evidence="3" type="ORF">EJ08DRAFT_705666</name>
</gene>
<evidence type="ECO:0000313" key="3">
    <source>
        <dbReference type="EMBL" id="KAF2420135.1"/>
    </source>
</evidence>
<dbReference type="Pfam" id="PF01738">
    <property type="entry name" value="DLH"/>
    <property type="match status" value="1"/>
</dbReference>
<dbReference type="InterPro" id="IPR029058">
    <property type="entry name" value="AB_hydrolase_fold"/>
</dbReference>
<dbReference type="OrthoDB" id="17560at2759"/>
<keyword evidence="1" id="KW-0732">Signal</keyword>
<feature type="chain" id="PRO_5040392326" evidence="1">
    <location>
        <begin position="22"/>
        <end position="235"/>
    </location>
</feature>
<sequence length="235" mass="26092">MLLTSLLWALAAFGNVVEVSAQSATNCPIANIAVTHTGSPVGEMKIVNGIQHYITYPPDNKTPDTGVLFLTDVYGLPMNHSRLLADSIARMGYLVVAPDYFNGTWMDINVPYNPGAVLVNNPPDKVDPILGKTIQYMRETLGVKKVGGAGYCYGGRYVARFLAKETDVMFMPQQRRRAEDIFGTLKVPYQFTLYSGVAHGFALRANVSEKIGKYGKEEAFLQAIRWFDVWLKNKM</sequence>
<protein>
    <submittedName>
        <fullName evidence="3">Alpha/beta-hydrolase</fullName>
    </submittedName>
</protein>
<feature type="domain" description="Dienelactone hydrolase" evidence="2">
    <location>
        <begin position="57"/>
        <end position="165"/>
    </location>
</feature>